<keyword evidence="7" id="KW-0998">Cell outer membrane</keyword>
<dbReference type="Pfam" id="PF08479">
    <property type="entry name" value="POTRA_2"/>
    <property type="match status" value="1"/>
</dbReference>
<dbReference type="PANTHER" id="PTHR34597">
    <property type="entry name" value="SLR1661 PROTEIN"/>
    <property type="match status" value="1"/>
</dbReference>
<keyword evidence="4" id="KW-0812">Transmembrane</keyword>
<dbReference type="GO" id="GO:0009279">
    <property type="term" value="C:cell outer membrane"/>
    <property type="evidence" value="ECO:0007669"/>
    <property type="project" value="UniProtKB-SubCell"/>
</dbReference>
<dbReference type="InterPro" id="IPR013686">
    <property type="entry name" value="Polypept-transport_assoc_ShlB"/>
</dbReference>
<keyword evidence="14" id="KW-1185">Reference proteome</keyword>
<feature type="domain" description="Polypeptide-transport-associated ShlB-type" evidence="11">
    <location>
        <begin position="81"/>
        <end position="156"/>
    </location>
</feature>
<organism evidence="13 14">
    <name type="scientific">Luteibacter pinisoli</name>
    <dbReference type="NCBI Taxonomy" id="2589080"/>
    <lineage>
        <taxon>Bacteria</taxon>
        <taxon>Pseudomonadati</taxon>
        <taxon>Pseudomonadota</taxon>
        <taxon>Gammaproteobacteria</taxon>
        <taxon>Lysobacterales</taxon>
        <taxon>Rhodanobacteraceae</taxon>
        <taxon>Luteibacter</taxon>
    </lineage>
</organism>
<gene>
    <name evidence="13" type="ORF">FIV34_17660</name>
</gene>
<dbReference type="FunFam" id="2.40.160.50:FF:000009">
    <property type="entry name" value="Putative hemolysin activator protein"/>
    <property type="match status" value="1"/>
</dbReference>
<dbReference type="GO" id="GO:0006811">
    <property type="term" value="P:monoatomic ion transport"/>
    <property type="evidence" value="ECO:0007669"/>
    <property type="project" value="UniProtKB-KW"/>
</dbReference>
<sequence>MRFTGKGRWRSTTYGLISLLAVAASHTVAAQQSVLEKQEQLRRAQQLEHKEEQRQQAPFQSSPSGQVERVDAPLPKETPCFPLQSLQLDGERVAEFAWAQHYLDRFVGQCVGRDGLETLQRRLSNLMIARGFVTTRVGVPAQDISQGRLRMLLVPGTLRHIRFAPGSPELDWRSAFPIREGDLLNLHAIEQGLEQLKRVPSQDVSMDIAPGQEIGESDVVLTVHKQRRWHVVVDAGDSGLKGTGKYQGNLNASFDNPFGLNDLFSIGAGHALGTNRDGGSTFSKNATYSIPWGWWTFSASLSTYRYRQWIDGFNSRFRSTGTSTSSDLTVQRLLTRGTSSKTSLEARVATRNAHSYIQGVEVGIQRQRVASAELALVHRHYFGQAQVDGRLGYQRGTPWFGSQWMGYDPEVGFPTNRYGLTTLDLSVSQPFSLGGRQAIWDSSLRLQRSTDHLPAAELITIGGRYSVRGFDGEQTLAGERGAYLRNTLTLPLGVVAPYLGVDLGHVAGPSTQPGHRSLTGAVLGLRGSYSGLSWDLFIGRRLHAPRGFDTEQPATGFQLIYQY</sequence>
<dbReference type="GO" id="GO:0098046">
    <property type="term" value="C:type V protein secretion system complex"/>
    <property type="evidence" value="ECO:0007669"/>
    <property type="project" value="TreeGrafter"/>
</dbReference>
<evidence type="ECO:0000256" key="6">
    <source>
        <dbReference type="ARBA" id="ARBA00023136"/>
    </source>
</evidence>
<feature type="domain" description="ShlB POTRA" evidence="12">
    <location>
        <begin position="158"/>
        <end position="210"/>
    </location>
</feature>
<dbReference type="InterPro" id="IPR051544">
    <property type="entry name" value="TPS_OM_transporter"/>
</dbReference>
<keyword evidence="6" id="KW-0472">Membrane</keyword>
<dbReference type="OrthoDB" id="290122at2"/>
<reference evidence="13 14" key="1">
    <citation type="submission" date="2019-06" db="EMBL/GenBank/DDBJ databases">
        <title>A complete genome sequence for Luteibacter pinisoli MAH-14.</title>
        <authorList>
            <person name="Baltrus D.A."/>
        </authorList>
    </citation>
    <scope>NUCLEOTIDE SEQUENCE [LARGE SCALE GENOMIC DNA]</scope>
    <source>
        <strain evidence="13 14">MAH-14</strain>
    </source>
</reference>
<dbReference type="GO" id="GO:0046819">
    <property type="term" value="P:protein secretion by the type V secretion system"/>
    <property type="evidence" value="ECO:0007669"/>
    <property type="project" value="TreeGrafter"/>
</dbReference>
<evidence type="ECO:0000256" key="1">
    <source>
        <dbReference type="ARBA" id="ARBA00004442"/>
    </source>
</evidence>
<evidence type="ECO:0000256" key="2">
    <source>
        <dbReference type="ARBA" id="ARBA00009055"/>
    </source>
</evidence>
<protein>
    <submittedName>
        <fullName evidence="13">ShlB/FhaC/HecB family hemolysin secretion/activation protein</fullName>
    </submittedName>
</protein>
<feature type="compositionally biased region" description="Polar residues" evidence="8">
    <location>
        <begin position="55"/>
        <end position="65"/>
    </location>
</feature>
<evidence type="ECO:0000259" key="12">
    <source>
        <dbReference type="Pfam" id="PF17287"/>
    </source>
</evidence>
<dbReference type="EMBL" id="CP041046">
    <property type="protein sequence ID" value="QDE40907.1"/>
    <property type="molecule type" value="Genomic_DNA"/>
</dbReference>
<feature type="region of interest" description="Disordered" evidence="8">
    <location>
        <begin position="41"/>
        <end position="71"/>
    </location>
</feature>
<accession>A0A4Y5Z6R0</accession>
<dbReference type="Pfam" id="PF03865">
    <property type="entry name" value="ShlB"/>
    <property type="match status" value="1"/>
</dbReference>
<feature type="chain" id="PRO_5021364916" evidence="9">
    <location>
        <begin position="31"/>
        <end position="563"/>
    </location>
</feature>
<dbReference type="PIRSF" id="PIRSF029745">
    <property type="entry name" value="FhaC"/>
    <property type="match status" value="1"/>
</dbReference>
<dbReference type="PANTHER" id="PTHR34597:SF3">
    <property type="entry name" value="OUTER MEMBRANE TRANSPORTER CDIB"/>
    <property type="match status" value="1"/>
</dbReference>
<evidence type="ECO:0000313" key="13">
    <source>
        <dbReference type="EMBL" id="QDE40907.1"/>
    </source>
</evidence>
<keyword evidence="5" id="KW-0813">Transport</keyword>
<comment type="subcellular location">
    <subcellularLocation>
        <location evidence="1">Cell outer membrane</location>
    </subcellularLocation>
</comment>
<evidence type="ECO:0000256" key="5">
    <source>
        <dbReference type="ARBA" id="ARBA00023065"/>
    </source>
</evidence>
<feature type="compositionally biased region" description="Basic and acidic residues" evidence="8">
    <location>
        <begin position="41"/>
        <end position="54"/>
    </location>
</feature>
<dbReference type="Gene3D" id="3.10.20.310">
    <property type="entry name" value="membrane protein fhac"/>
    <property type="match status" value="1"/>
</dbReference>
<dbReference type="Pfam" id="PF17287">
    <property type="entry name" value="POTRA_3"/>
    <property type="match status" value="1"/>
</dbReference>
<feature type="domain" description="Haemolysin activator HlyB C-terminal" evidence="10">
    <location>
        <begin position="215"/>
        <end position="527"/>
    </location>
</feature>
<dbReference type="AlphaFoldDB" id="A0A4Y5Z6R0"/>
<evidence type="ECO:0000256" key="7">
    <source>
        <dbReference type="ARBA" id="ARBA00023237"/>
    </source>
</evidence>
<dbReference type="InterPro" id="IPR035251">
    <property type="entry name" value="ShlB_POTRA"/>
</dbReference>
<keyword evidence="5" id="KW-0406">Ion transport</keyword>
<keyword evidence="3" id="KW-1134">Transmembrane beta strand</keyword>
<evidence type="ECO:0000256" key="4">
    <source>
        <dbReference type="ARBA" id="ARBA00022692"/>
    </source>
</evidence>
<proteinExistence type="inferred from homology"/>
<feature type="signal peptide" evidence="9">
    <location>
        <begin position="1"/>
        <end position="30"/>
    </location>
</feature>
<comment type="similarity">
    <text evidence="2">Belongs to the TPS (TC 1.B.20) family.</text>
</comment>
<evidence type="ECO:0000259" key="10">
    <source>
        <dbReference type="Pfam" id="PF03865"/>
    </source>
</evidence>
<evidence type="ECO:0000256" key="3">
    <source>
        <dbReference type="ARBA" id="ARBA00022452"/>
    </source>
</evidence>
<evidence type="ECO:0000256" key="8">
    <source>
        <dbReference type="SAM" id="MobiDB-lite"/>
    </source>
</evidence>
<dbReference type="InterPro" id="IPR027282">
    <property type="entry name" value="TPS"/>
</dbReference>
<dbReference type="Proteomes" id="UP000316093">
    <property type="component" value="Chromosome"/>
</dbReference>
<evidence type="ECO:0000313" key="14">
    <source>
        <dbReference type="Proteomes" id="UP000316093"/>
    </source>
</evidence>
<keyword evidence="9" id="KW-0732">Signal</keyword>
<evidence type="ECO:0000259" key="11">
    <source>
        <dbReference type="Pfam" id="PF08479"/>
    </source>
</evidence>
<dbReference type="InterPro" id="IPR005565">
    <property type="entry name" value="Hemolysn_activator_HlyB_C"/>
</dbReference>
<dbReference type="Gene3D" id="2.40.160.50">
    <property type="entry name" value="membrane protein fhac: a member of the omp85/tpsb transporter family"/>
    <property type="match status" value="1"/>
</dbReference>
<dbReference type="GO" id="GO:0008320">
    <property type="term" value="F:protein transmembrane transporter activity"/>
    <property type="evidence" value="ECO:0007669"/>
    <property type="project" value="TreeGrafter"/>
</dbReference>
<name>A0A4Y5Z6R0_9GAMM</name>
<evidence type="ECO:0000256" key="9">
    <source>
        <dbReference type="SAM" id="SignalP"/>
    </source>
</evidence>
<dbReference type="KEGG" id="lpy:FIV34_17660"/>